<evidence type="ECO:0000256" key="1">
    <source>
        <dbReference type="SAM" id="SignalP"/>
    </source>
</evidence>
<dbReference type="EMBL" id="KQ982721">
    <property type="protein sequence ID" value="KYQ51660.1"/>
    <property type="molecule type" value="Genomic_DNA"/>
</dbReference>
<keyword evidence="3" id="KW-1185">Reference proteome</keyword>
<feature type="signal peptide" evidence="1">
    <location>
        <begin position="1"/>
        <end position="27"/>
    </location>
</feature>
<accession>A0A151WUR7</accession>
<sequence>MRSSLSLGAALLLTIAITSSIIQSCKSEHSCGHLGSGINACKCGEIVVKSAKVQKPLFYASPEAINEAAVAREAVGRLSLGTDRWQSENLASIPKYKSYTGGAFSSSSSSSSSKSSSSIGIFEGPTDESNAYSPFNFVSDRVTSNCGCGKGHSESLEVRDLLSSNIEGKVVPSFPPIGDLCYSSPPSSKFQVTTKVTPAYPGKIKCAPPIPYKVCVKILNGQIDEAGLRELGLATELPEDYSYPRLPADPVSVTLAYKNLFPRTVYYNKKAFVPEDKLAFGHRTVPTESTPSKNVLDVPEEKLQILEKPIVELKPVPQTPNIIGGYDEHEEAKLAELEAIERERINQEEIADRLQENFITYGDLGYAPINRPLSADPTAVFNNVEDDTRGPDCGPVGPPDPDYVPGSVVINQENIVANGDQVEDDSLRNNDSSDIYVRHYDETNDDEEYDSDEPISGIFARLKNAVRKHGRLSSSCGTV</sequence>
<evidence type="ECO:0000313" key="2">
    <source>
        <dbReference type="EMBL" id="KYQ51660.1"/>
    </source>
</evidence>
<evidence type="ECO:0000313" key="3">
    <source>
        <dbReference type="Proteomes" id="UP000075809"/>
    </source>
</evidence>
<proteinExistence type="predicted"/>
<dbReference type="Proteomes" id="UP000075809">
    <property type="component" value="Unassembled WGS sequence"/>
</dbReference>
<feature type="chain" id="PRO_5007591417" evidence="1">
    <location>
        <begin position="28"/>
        <end position="479"/>
    </location>
</feature>
<name>A0A151WUR7_9HYME</name>
<dbReference type="STRING" id="64791.A0A151WUR7"/>
<organism evidence="2 3">
    <name type="scientific">Mycetomoellerius zeteki</name>
    <dbReference type="NCBI Taxonomy" id="64791"/>
    <lineage>
        <taxon>Eukaryota</taxon>
        <taxon>Metazoa</taxon>
        <taxon>Ecdysozoa</taxon>
        <taxon>Arthropoda</taxon>
        <taxon>Hexapoda</taxon>
        <taxon>Insecta</taxon>
        <taxon>Pterygota</taxon>
        <taxon>Neoptera</taxon>
        <taxon>Endopterygota</taxon>
        <taxon>Hymenoptera</taxon>
        <taxon>Apocrita</taxon>
        <taxon>Aculeata</taxon>
        <taxon>Formicoidea</taxon>
        <taxon>Formicidae</taxon>
        <taxon>Myrmicinae</taxon>
        <taxon>Mycetomoellerius</taxon>
    </lineage>
</organism>
<protein>
    <submittedName>
        <fullName evidence="2">Uncharacterized protein</fullName>
    </submittedName>
</protein>
<keyword evidence="1" id="KW-0732">Signal</keyword>
<dbReference type="AlphaFoldDB" id="A0A151WUR7"/>
<dbReference type="PROSITE" id="PS51257">
    <property type="entry name" value="PROKAR_LIPOPROTEIN"/>
    <property type="match status" value="1"/>
</dbReference>
<gene>
    <name evidence="2" type="ORF">ALC60_09248</name>
</gene>
<reference evidence="2 3" key="1">
    <citation type="submission" date="2015-09" db="EMBL/GenBank/DDBJ databases">
        <title>Trachymyrmex zeteki WGS genome.</title>
        <authorList>
            <person name="Nygaard S."/>
            <person name="Hu H."/>
            <person name="Boomsma J."/>
            <person name="Zhang G."/>
        </authorList>
    </citation>
    <scope>NUCLEOTIDE SEQUENCE [LARGE SCALE GENOMIC DNA]</scope>
    <source>
        <strain evidence="2">Tzet28-1</strain>
        <tissue evidence="2">Whole body</tissue>
    </source>
</reference>